<dbReference type="Proteomes" id="UP000011083">
    <property type="component" value="Unassembled WGS sequence"/>
</dbReference>
<evidence type="ECO:0000313" key="12">
    <source>
        <dbReference type="EMBL" id="ELR13614.1"/>
    </source>
</evidence>
<evidence type="ECO:0000313" key="13">
    <source>
        <dbReference type="Proteomes" id="UP000011083"/>
    </source>
</evidence>
<keyword evidence="5" id="KW-0067">ATP-binding</keyword>
<dbReference type="SUPFAM" id="SSF52540">
    <property type="entry name" value="P-loop containing nucleoside triphosphate hydrolases"/>
    <property type="match status" value="1"/>
</dbReference>
<dbReference type="PROSITE" id="PS00211">
    <property type="entry name" value="ABC_TRANSPORTER_1"/>
    <property type="match status" value="1"/>
</dbReference>
<feature type="region of interest" description="Disordered" evidence="8">
    <location>
        <begin position="629"/>
        <end position="665"/>
    </location>
</feature>
<dbReference type="EMBL" id="KB008087">
    <property type="protein sequence ID" value="ELR13614.1"/>
    <property type="molecule type" value="Genomic_DNA"/>
</dbReference>
<dbReference type="InterPro" id="IPR003593">
    <property type="entry name" value="AAA+_ATPase"/>
</dbReference>
<dbReference type="InterPro" id="IPR036640">
    <property type="entry name" value="ABC1_TM_sf"/>
</dbReference>
<dbReference type="KEGG" id="acan:ACA1_037860"/>
<dbReference type="SUPFAM" id="SSF90123">
    <property type="entry name" value="ABC transporter transmembrane region"/>
    <property type="match status" value="1"/>
</dbReference>
<dbReference type="OMA" id="VTIYMAK"/>
<evidence type="ECO:0000256" key="9">
    <source>
        <dbReference type="SAM" id="Phobius"/>
    </source>
</evidence>
<dbReference type="InterPro" id="IPR039421">
    <property type="entry name" value="Type_1_exporter"/>
</dbReference>
<dbReference type="InterPro" id="IPR017871">
    <property type="entry name" value="ABC_transporter-like_CS"/>
</dbReference>
<dbReference type="PROSITE" id="PS50929">
    <property type="entry name" value="ABC_TM1F"/>
    <property type="match status" value="1"/>
</dbReference>
<keyword evidence="4" id="KW-0547">Nucleotide-binding</keyword>
<feature type="transmembrane region" description="Helical" evidence="9">
    <location>
        <begin position="178"/>
        <end position="204"/>
    </location>
</feature>
<dbReference type="CDD" id="cd03253">
    <property type="entry name" value="ABCC_ATM1_transporter"/>
    <property type="match status" value="1"/>
</dbReference>
<dbReference type="GO" id="GO:0005524">
    <property type="term" value="F:ATP binding"/>
    <property type="evidence" value="ECO:0007669"/>
    <property type="project" value="UniProtKB-KW"/>
</dbReference>
<evidence type="ECO:0000256" key="3">
    <source>
        <dbReference type="ARBA" id="ARBA00022692"/>
    </source>
</evidence>
<dbReference type="GeneID" id="14914207"/>
<protein>
    <submittedName>
        <fullName evidence="12">ABC transporter ATPase/permease</fullName>
    </submittedName>
</protein>
<sequence>MGAALTSLYRRYVQGAQRLPGDDEESLGGNTLGTTNAPPQKNPDLKANLKVIRKLLPYLWPEGKYLLRLRVVFSLLFLFSNNVWSVLTPITYKKAVDDLSPPDPTFPIFWVFAYCVLKFFSRASNDIRDAIFVKVSQAALKSVSLDIFNHLHSLSLRFHLNRQTGGILRAIERGTSSASYLLSMILFNILPIFVEVGLTCVVLISIYDIWFTIITLVTVVAYIAYTISVTEWRNKFRRLMNEKDNESTNKAVDSLINFETVKYFCNEQHEAQRFERALDEKVVAAVKSTTSLSLLNSGQAMIIALGTLFVMLLAGKRATDGEMTVGDFVLVNTYMMQLYTPLNWLGTSYRMIKQSMVDLENLFTLLDEPIEVADAENARRLEVIDAEVKFKNVSFSYKDNLPIIKNVSFTIPSGHTVAVVGPTGSGKSTLARLLFRFYDLDSGKITVDDQDIARVRQRSLRKAIGVVPQDTVLFNETIKYNIMYGRPDATDAEVETAARLAQIHDFIMSLPEGYETKVGERGLRLSGGEKQRVSIARAILKDPAVMIFDEATSALDTHTEKEIQGALREVSKGRTTLVIAHRLSTIVDADEILVLRKGEVVERGTHEELLQREGEYAEMWHRQLAEISSTNGAEGEADSGAGVAPLIDPSLLADSSATPHRHHHH</sequence>
<dbReference type="RefSeq" id="XP_004335627.1">
    <property type="nucleotide sequence ID" value="XM_004335579.1"/>
</dbReference>
<feature type="transmembrane region" description="Helical" evidence="9">
    <location>
        <begin position="294"/>
        <end position="314"/>
    </location>
</feature>
<dbReference type="VEuPathDB" id="AmoebaDB:ACA1_037860"/>
<dbReference type="Pfam" id="PF00664">
    <property type="entry name" value="ABC_membrane"/>
    <property type="match status" value="1"/>
</dbReference>
<dbReference type="PANTHER" id="PTHR24221:SF402">
    <property type="entry name" value="IRON-SULFUR CLUSTERS TRANSPORTER ABCB7, MITOCHONDRIAL"/>
    <property type="match status" value="1"/>
</dbReference>
<dbReference type="InterPro" id="IPR003439">
    <property type="entry name" value="ABC_transporter-like_ATP-bd"/>
</dbReference>
<evidence type="ECO:0000256" key="2">
    <source>
        <dbReference type="ARBA" id="ARBA00022448"/>
    </source>
</evidence>
<dbReference type="AlphaFoldDB" id="L8GLD1"/>
<feature type="transmembrane region" description="Helical" evidence="9">
    <location>
        <begin position="210"/>
        <end position="230"/>
    </location>
</feature>
<dbReference type="GO" id="GO:0005743">
    <property type="term" value="C:mitochondrial inner membrane"/>
    <property type="evidence" value="ECO:0007669"/>
    <property type="project" value="TreeGrafter"/>
</dbReference>
<feature type="region of interest" description="Disordered" evidence="8">
    <location>
        <begin position="19"/>
        <end position="42"/>
    </location>
</feature>
<gene>
    <name evidence="12" type="ORF">ACA1_037860</name>
</gene>
<accession>L8GLD1</accession>
<proteinExistence type="predicted"/>
<dbReference type="InterPro" id="IPR027417">
    <property type="entry name" value="P-loop_NTPase"/>
</dbReference>
<feature type="transmembrane region" description="Helical" evidence="9">
    <location>
        <begin position="65"/>
        <end position="84"/>
    </location>
</feature>
<dbReference type="FunFam" id="3.40.50.300:FF:000186">
    <property type="entry name" value="ATP-binding cassette sub-family B member 7, mitochondrial"/>
    <property type="match status" value="1"/>
</dbReference>
<evidence type="ECO:0000256" key="8">
    <source>
        <dbReference type="SAM" id="MobiDB-lite"/>
    </source>
</evidence>
<evidence type="ECO:0000256" key="7">
    <source>
        <dbReference type="ARBA" id="ARBA00023136"/>
    </source>
</evidence>
<dbReference type="PANTHER" id="PTHR24221">
    <property type="entry name" value="ATP-BINDING CASSETTE SUB-FAMILY B"/>
    <property type="match status" value="1"/>
</dbReference>
<keyword evidence="13" id="KW-1185">Reference proteome</keyword>
<dbReference type="STRING" id="1257118.L8GLD1"/>
<keyword evidence="6 9" id="KW-1133">Transmembrane helix</keyword>
<reference evidence="12 13" key="1">
    <citation type="journal article" date="2013" name="Genome Biol.">
        <title>Genome of Acanthamoeba castellanii highlights extensive lateral gene transfer and early evolution of tyrosine kinase signaling.</title>
        <authorList>
            <person name="Clarke M."/>
            <person name="Lohan A.J."/>
            <person name="Liu B."/>
            <person name="Lagkouvardos I."/>
            <person name="Roy S."/>
            <person name="Zafar N."/>
            <person name="Bertelli C."/>
            <person name="Schilde C."/>
            <person name="Kianianmomeni A."/>
            <person name="Burglin T.R."/>
            <person name="Frech C."/>
            <person name="Turcotte B."/>
            <person name="Kopec K.O."/>
            <person name="Synnott J.M."/>
            <person name="Choo C."/>
            <person name="Paponov I."/>
            <person name="Finkler A."/>
            <person name="Soon Heng Tan C."/>
            <person name="Hutchins A.P."/>
            <person name="Weinmeier T."/>
            <person name="Rattei T."/>
            <person name="Chu J.S."/>
            <person name="Gimenez G."/>
            <person name="Irimia M."/>
            <person name="Rigden D.J."/>
            <person name="Fitzpatrick D.A."/>
            <person name="Lorenzo-Morales J."/>
            <person name="Bateman A."/>
            <person name="Chiu C.H."/>
            <person name="Tang P."/>
            <person name="Hegemann P."/>
            <person name="Fromm H."/>
            <person name="Raoult D."/>
            <person name="Greub G."/>
            <person name="Miranda-Saavedra D."/>
            <person name="Chen N."/>
            <person name="Nash P."/>
            <person name="Ginger M.L."/>
            <person name="Horn M."/>
            <person name="Schaap P."/>
            <person name="Caler L."/>
            <person name="Loftus B."/>
        </authorList>
    </citation>
    <scope>NUCLEOTIDE SEQUENCE [LARGE SCALE GENOMIC DNA]</scope>
    <source>
        <strain evidence="12 13">Neff</strain>
    </source>
</reference>
<keyword evidence="7 9" id="KW-0472">Membrane</keyword>
<keyword evidence="2" id="KW-0813">Transport</keyword>
<organism evidence="12 13">
    <name type="scientific">Acanthamoeba castellanii (strain ATCC 30010 / Neff)</name>
    <dbReference type="NCBI Taxonomy" id="1257118"/>
    <lineage>
        <taxon>Eukaryota</taxon>
        <taxon>Amoebozoa</taxon>
        <taxon>Discosea</taxon>
        <taxon>Longamoebia</taxon>
        <taxon>Centramoebida</taxon>
        <taxon>Acanthamoebidae</taxon>
        <taxon>Acanthamoeba</taxon>
    </lineage>
</organism>
<comment type="subcellular location">
    <subcellularLocation>
        <location evidence="1">Mitochondrion membrane</location>
        <topology evidence="1">Multi-pass membrane protein</topology>
    </subcellularLocation>
</comment>
<dbReference type="OrthoDB" id="6500128at2759"/>
<evidence type="ECO:0000256" key="1">
    <source>
        <dbReference type="ARBA" id="ARBA00004225"/>
    </source>
</evidence>
<feature type="domain" description="ABC transporter" evidence="10">
    <location>
        <begin position="388"/>
        <end position="622"/>
    </location>
</feature>
<dbReference type="GO" id="GO:0006879">
    <property type="term" value="P:intracellular iron ion homeostasis"/>
    <property type="evidence" value="ECO:0007669"/>
    <property type="project" value="TreeGrafter"/>
</dbReference>
<dbReference type="GO" id="GO:0140359">
    <property type="term" value="F:ABC-type transporter activity"/>
    <property type="evidence" value="ECO:0007669"/>
    <property type="project" value="InterPro"/>
</dbReference>
<feature type="transmembrane region" description="Helical" evidence="9">
    <location>
        <begin position="104"/>
        <end position="121"/>
    </location>
</feature>
<evidence type="ECO:0000259" key="11">
    <source>
        <dbReference type="PROSITE" id="PS50929"/>
    </source>
</evidence>
<dbReference type="Gene3D" id="3.40.50.300">
    <property type="entry name" value="P-loop containing nucleotide triphosphate hydrolases"/>
    <property type="match status" value="1"/>
</dbReference>
<evidence type="ECO:0000259" key="10">
    <source>
        <dbReference type="PROSITE" id="PS50893"/>
    </source>
</evidence>
<feature type="compositionally biased region" description="Polar residues" evidence="8">
    <location>
        <begin position="28"/>
        <end position="39"/>
    </location>
</feature>
<evidence type="ECO:0000256" key="5">
    <source>
        <dbReference type="ARBA" id="ARBA00022840"/>
    </source>
</evidence>
<dbReference type="GO" id="GO:0016887">
    <property type="term" value="F:ATP hydrolysis activity"/>
    <property type="evidence" value="ECO:0007669"/>
    <property type="project" value="InterPro"/>
</dbReference>
<dbReference type="Gene3D" id="1.20.1560.10">
    <property type="entry name" value="ABC transporter type 1, transmembrane domain"/>
    <property type="match status" value="1"/>
</dbReference>
<dbReference type="PROSITE" id="PS50893">
    <property type="entry name" value="ABC_TRANSPORTER_2"/>
    <property type="match status" value="1"/>
</dbReference>
<dbReference type="InterPro" id="IPR011527">
    <property type="entry name" value="ABC1_TM_dom"/>
</dbReference>
<dbReference type="SMART" id="SM00382">
    <property type="entry name" value="AAA"/>
    <property type="match status" value="1"/>
</dbReference>
<dbReference type="Pfam" id="PF00005">
    <property type="entry name" value="ABC_tran"/>
    <property type="match status" value="1"/>
</dbReference>
<evidence type="ECO:0000256" key="4">
    <source>
        <dbReference type="ARBA" id="ARBA00022741"/>
    </source>
</evidence>
<keyword evidence="3 9" id="KW-0812">Transmembrane</keyword>
<name>L8GLD1_ACACF</name>
<evidence type="ECO:0000256" key="6">
    <source>
        <dbReference type="ARBA" id="ARBA00022989"/>
    </source>
</evidence>
<dbReference type="CDD" id="cd18582">
    <property type="entry name" value="ABC_6TM_ATM1_ABCB7"/>
    <property type="match status" value="1"/>
</dbReference>
<feature type="domain" description="ABC transmembrane type-1" evidence="11">
    <location>
        <begin position="72"/>
        <end position="354"/>
    </location>
</feature>